<comment type="caution">
    <text evidence="2">The sequence shown here is derived from an EMBL/GenBank/DDBJ whole genome shotgun (WGS) entry which is preliminary data.</text>
</comment>
<reference evidence="2 3" key="1">
    <citation type="submission" date="2024-02" db="EMBL/GenBank/DDBJ databases">
        <title>De novo assembly and annotation of 12 fungi associated with fruit tree decline syndrome in Ontario, Canada.</title>
        <authorList>
            <person name="Sulman M."/>
            <person name="Ellouze W."/>
            <person name="Ilyukhin E."/>
        </authorList>
    </citation>
    <scope>NUCLEOTIDE SEQUENCE [LARGE SCALE GENOMIC DNA]</scope>
    <source>
        <strain evidence="2 3">M1-105</strain>
    </source>
</reference>
<dbReference type="Proteomes" id="UP001521116">
    <property type="component" value="Unassembled WGS sequence"/>
</dbReference>
<evidence type="ECO:0000313" key="2">
    <source>
        <dbReference type="EMBL" id="KAL1637939.1"/>
    </source>
</evidence>
<accession>A0ABR3TEE9</accession>
<sequence>MSIYFSIETYAEAAKEMRMFRPIVEPADSPRKRLRTEELEFYNNELKQQPLKPVVHYAEISFESFQHNNEDQDKEEAQEGEDVGELFDKIFDYATYEADHDERTSKDSSNEDMRIEDGATPSFRMEDNPVHRPRHVRGAPDFTPHPGLVDRNLGRRISASLQDSLAPTSLLRKLRIAAHSPP</sequence>
<feature type="compositionally biased region" description="Basic and acidic residues" evidence="1">
    <location>
        <begin position="97"/>
        <end position="117"/>
    </location>
</feature>
<organism evidence="2 3">
    <name type="scientific">Neofusicoccum ribis</name>
    <dbReference type="NCBI Taxonomy" id="45134"/>
    <lineage>
        <taxon>Eukaryota</taxon>
        <taxon>Fungi</taxon>
        <taxon>Dikarya</taxon>
        <taxon>Ascomycota</taxon>
        <taxon>Pezizomycotina</taxon>
        <taxon>Dothideomycetes</taxon>
        <taxon>Dothideomycetes incertae sedis</taxon>
        <taxon>Botryosphaeriales</taxon>
        <taxon>Botryosphaeriaceae</taxon>
        <taxon>Neofusicoccum</taxon>
    </lineage>
</organism>
<dbReference type="EMBL" id="JAJVDC020000002">
    <property type="protein sequence ID" value="KAL1637939.1"/>
    <property type="molecule type" value="Genomic_DNA"/>
</dbReference>
<proteinExistence type="predicted"/>
<evidence type="ECO:0000256" key="1">
    <source>
        <dbReference type="SAM" id="MobiDB-lite"/>
    </source>
</evidence>
<keyword evidence="3" id="KW-1185">Reference proteome</keyword>
<feature type="region of interest" description="Disordered" evidence="1">
    <location>
        <begin position="97"/>
        <end position="154"/>
    </location>
</feature>
<name>A0ABR3TEE9_9PEZI</name>
<protein>
    <submittedName>
        <fullName evidence="2">Uncharacterized protein</fullName>
    </submittedName>
</protein>
<gene>
    <name evidence="2" type="ORF">SLS56_000496</name>
</gene>
<evidence type="ECO:0000313" key="3">
    <source>
        <dbReference type="Proteomes" id="UP001521116"/>
    </source>
</evidence>